<evidence type="ECO:0000256" key="4">
    <source>
        <dbReference type="ARBA" id="ARBA00022771"/>
    </source>
</evidence>
<protein>
    <recommendedName>
        <fullName evidence="10">C2H2-type domain-containing protein</fullName>
    </recommendedName>
</protein>
<dbReference type="AlphaFoldDB" id="A0ABD0K4E7"/>
<dbReference type="FunFam" id="3.30.160.60:FF:000100">
    <property type="entry name" value="Zinc finger 45-like"/>
    <property type="match status" value="1"/>
</dbReference>
<feature type="non-terminal residue" evidence="11">
    <location>
        <position position="570"/>
    </location>
</feature>
<feature type="domain" description="C2H2-type" evidence="10">
    <location>
        <begin position="319"/>
        <end position="346"/>
    </location>
</feature>
<evidence type="ECO:0000256" key="6">
    <source>
        <dbReference type="ARBA" id="ARBA00023125"/>
    </source>
</evidence>
<dbReference type="GO" id="GO:0008270">
    <property type="term" value="F:zinc ion binding"/>
    <property type="evidence" value="ECO:0007669"/>
    <property type="project" value="UniProtKB-KW"/>
</dbReference>
<name>A0ABD0K4E7_9CAEN</name>
<keyword evidence="5" id="KW-0862">Zinc</keyword>
<keyword evidence="3" id="KW-0677">Repeat</keyword>
<feature type="domain" description="C2H2-type" evidence="10">
    <location>
        <begin position="462"/>
        <end position="489"/>
    </location>
</feature>
<dbReference type="FunFam" id="3.30.160.60:FF:000446">
    <property type="entry name" value="Zinc finger protein"/>
    <property type="match status" value="1"/>
</dbReference>
<keyword evidence="2" id="KW-0479">Metal-binding</keyword>
<evidence type="ECO:0000256" key="2">
    <source>
        <dbReference type="ARBA" id="ARBA00022723"/>
    </source>
</evidence>
<keyword evidence="6" id="KW-0238">DNA-binding</keyword>
<feature type="region of interest" description="Disordered" evidence="9">
    <location>
        <begin position="544"/>
        <end position="570"/>
    </location>
</feature>
<evidence type="ECO:0000259" key="10">
    <source>
        <dbReference type="PROSITE" id="PS50157"/>
    </source>
</evidence>
<proteinExistence type="predicted"/>
<evidence type="ECO:0000256" key="1">
    <source>
        <dbReference type="ARBA" id="ARBA00004123"/>
    </source>
</evidence>
<feature type="compositionally biased region" description="Basic and acidic residues" evidence="9">
    <location>
        <begin position="78"/>
        <end position="87"/>
    </location>
</feature>
<feature type="domain" description="C2H2-type" evidence="10">
    <location>
        <begin position="411"/>
        <end position="438"/>
    </location>
</feature>
<evidence type="ECO:0000256" key="3">
    <source>
        <dbReference type="ARBA" id="ARBA00022737"/>
    </source>
</evidence>
<dbReference type="PROSITE" id="PS50157">
    <property type="entry name" value="ZINC_FINGER_C2H2_2"/>
    <property type="match status" value="5"/>
</dbReference>
<dbReference type="SMART" id="SM00355">
    <property type="entry name" value="ZnF_C2H2"/>
    <property type="match status" value="5"/>
</dbReference>
<evidence type="ECO:0000256" key="9">
    <source>
        <dbReference type="SAM" id="MobiDB-lite"/>
    </source>
</evidence>
<dbReference type="PANTHER" id="PTHR24404:SF114">
    <property type="entry name" value="KLUMPFUSS, ISOFORM B-RELATED"/>
    <property type="match status" value="1"/>
</dbReference>
<feature type="compositionally biased region" description="Acidic residues" evidence="9">
    <location>
        <begin position="228"/>
        <end position="244"/>
    </location>
</feature>
<dbReference type="FunFam" id="3.30.160.60:FF:002343">
    <property type="entry name" value="Zinc finger protein 33A"/>
    <property type="match status" value="1"/>
</dbReference>
<gene>
    <name evidence="11" type="ORF">BaRGS_00026604</name>
</gene>
<dbReference type="Gene3D" id="3.30.160.60">
    <property type="entry name" value="Classic Zinc Finger"/>
    <property type="match status" value="5"/>
</dbReference>
<organism evidence="11 12">
    <name type="scientific">Batillaria attramentaria</name>
    <dbReference type="NCBI Taxonomy" id="370345"/>
    <lineage>
        <taxon>Eukaryota</taxon>
        <taxon>Metazoa</taxon>
        <taxon>Spiralia</taxon>
        <taxon>Lophotrochozoa</taxon>
        <taxon>Mollusca</taxon>
        <taxon>Gastropoda</taxon>
        <taxon>Caenogastropoda</taxon>
        <taxon>Sorbeoconcha</taxon>
        <taxon>Cerithioidea</taxon>
        <taxon>Batillariidae</taxon>
        <taxon>Batillaria</taxon>
    </lineage>
</organism>
<feature type="domain" description="C2H2-type" evidence="10">
    <location>
        <begin position="383"/>
        <end position="410"/>
    </location>
</feature>
<dbReference type="FunFam" id="3.30.160.60:FF:000394">
    <property type="entry name" value="Zinc finger protein 836"/>
    <property type="match status" value="1"/>
</dbReference>
<comment type="caution">
    <text evidence="11">The sequence shown here is derived from an EMBL/GenBank/DDBJ whole genome shotgun (WGS) entry which is preliminary data.</text>
</comment>
<keyword evidence="12" id="KW-1185">Reference proteome</keyword>
<dbReference type="Pfam" id="PF00096">
    <property type="entry name" value="zf-C2H2"/>
    <property type="match status" value="4"/>
</dbReference>
<evidence type="ECO:0000256" key="7">
    <source>
        <dbReference type="ARBA" id="ARBA00023242"/>
    </source>
</evidence>
<evidence type="ECO:0000313" key="11">
    <source>
        <dbReference type="EMBL" id="KAK7482139.1"/>
    </source>
</evidence>
<keyword evidence="7" id="KW-0539">Nucleus</keyword>
<feature type="region of interest" description="Disordered" evidence="9">
    <location>
        <begin position="51"/>
        <end position="88"/>
    </location>
</feature>
<dbReference type="InterPro" id="IPR036236">
    <property type="entry name" value="Znf_C2H2_sf"/>
</dbReference>
<feature type="compositionally biased region" description="Basic and acidic residues" evidence="9">
    <location>
        <begin position="193"/>
        <end position="217"/>
    </location>
</feature>
<accession>A0ABD0K4E7</accession>
<comment type="subcellular location">
    <subcellularLocation>
        <location evidence="1">Nucleus</location>
    </subcellularLocation>
</comment>
<dbReference type="GO" id="GO:0003677">
    <property type="term" value="F:DNA binding"/>
    <property type="evidence" value="ECO:0007669"/>
    <property type="project" value="UniProtKB-KW"/>
</dbReference>
<feature type="compositionally biased region" description="Basic residues" evidence="9">
    <location>
        <begin position="132"/>
        <end position="143"/>
    </location>
</feature>
<dbReference type="PANTHER" id="PTHR24404">
    <property type="entry name" value="ZINC FINGER PROTEIN"/>
    <property type="match status" value="1"/>
</dbReference>
<dbReference type="GO" id="GO:0005634">
    <property type="term" value="C:nucleus"/>
    <property type="evidence" value="ECO:0007669"/>
    <property type="project" value="UniProtKB-SubCell"/>
</dbReference>
<feature type="region of interest" description="Disordered" evidence="9">
    <location>
        <begin position="126"/>
        <end position="244"/>
    </location>
</feature>
<feature type="domain" description="C2H2-type" evidence="10">
    <location>
        <begin position="348"/>
        <end position="376"/>
    </location>
</feature>
<feature type="compositionally biased region" description="Basic and acidic residues" evidence="9">
    <location>
        <begin position="51"/>
        <end position="68"/>
    </location>
</feature>
<dbReference type="PROSITE" id="PS00028">
    <property type="entry name" value="ZINC_FINGER_C2H2_1"/>
    <property type="match status" value="5"/>
</dbReference>
<keyword evidence="4 8" id="KW-0863">Zinc-finger</keyword>
<dbReference type="Proteomes" id="UP001519460">
    <property type="component" value="Unassembled WGS sequence"/>
</dbReference>
<evidence type="ECO:0000256" key="8">
    <source>
        <dbReference type="PROSITE-ProRule" id="PRU00042"/>
    </source>
</evidence>
<evidence type="ECO:0000313" key="12">
    <source>
        <dbReference type="Proteomes" id="UP001519460"/>
    </source>
</evidence>
<dbReference type="InterPro" id="IPR013087">
    <property type="entry name" value="Znf_C2H2_type"/>
</dbReference>
<dbReference type="SUPFAM" id="SSF57667">
    <property type="entry name" value="beta-beta-alpha zinc fingers"/>
    <property type="match status" value="3"/>
</dbReference>
<sequence>MEILQAEKDQILSDRAELDRVKKEMEILQAEKDQILSDRAELDRVKKEMESLQAEKDQILSDRAELDRVKKRKGSQQVEKDQMKAEQVEETLSADLEGLGNEEQLAQLELERKEVYVEKDCLQSALQNNTHTKGKSSARNKRLPHSDRNKRQTRQTLPHSGRQTRQKLPHSGRQTRQKLPRNMTRSHSGVRLRLVEKKDQKVDKTRNSKINCPHEEATISLNTTDNSGNEDGEMDDAGPEPVSDDDLDTITEPGSDDDLDNLEVSFDARLIKTAPQDDTGRVVRNHSPVDSVLLHLHVSTYPVRLYDLSDVFVTGEKPFTCRQCSASFTRPNSLAAHMRKHCSVRTQLQCNECSLNFPSASSLRKHRLRSHTGKRGKVKVREFACVKCKEIFPKSSLLAVHMAVHTGGKPFKCSDCKATFTSQGNLTVHRRKHSGQGLFPCQCDVFVSHQDSGCFRVRERPFQCEVCGAAFSTSSNLSVHRRVHTGERPFQCEKCGAAFSQLGHLTRQPPAACVRVELQVSKMRVSVRQRVPPEALKVDKEGLGTDITSSNKPGLGVEISNTNKMGLGAE</sequence>
<dbReference type="InterPro" id="IPR050589">
    <property type="entry name" value="Ikaros_C2H2-ZF"/>
</dbReference>
<dbReference type="EMBL" id="JACVVK020000250">
    <property type="protein sequence ID" value="KAK7482139.1"/>
    <property type="molecule type" value="Genomic_DNA"/>
</dbReference>
<feature type="compositionally biased region" description="Basic residues" evidence="9">
    <location>
        <begin position="162"/>
        <end position="179"/>
    </location>
</feature>
<evidence type="ECO:0000256" key="5">
    <source>
        <dbReference type="ARBA" id="ARBA00022833"/>
    </source>
</evidence>
<reference evidence="11 12" key="1">
    <citation type="journal article" date="2023" name="Sci. Data">
        <title>Genome assembly of the Korean intertidal mud-creeper Batillaria attramentaria.</title>
        <authorList>
            <person name="Patra A.K."/>
            <person name="Ho P.T."/>
            <person name="Jun S."/>
            <person name="Lee S.J."/>
            <person name="Kim Y."/>
            <person name="Won Y.J."/>
        </authorList>
    </citation>
    <scope>NUCLEOTIDE SEQUENCE [LARGE SCALE GENOMIC DNA]</scope>
    <source>
        <strain evidence="11">Wonlab-2016</strain>
    </source>
</reference>